<evidence type="ECO:0000256" key="1">
    <source>
        <dbReference type="SAM" id="Coils"/>
    </source>
</evidence>
<feature type="domain" description="YobI-like P-loop NTPase" evidence="3">
    <location>
        <begin position="56"/>
        <end position="424"/>
    </location>
</feature>
<keyword evidence="2" id="KW-1133">Transmembrane helix</keyword>
<dbReference type="InterPro" id="IPR027417">
    <property type="entry name" value="P-loop_NTPase"/>
</dbReference>
<feature type="coiled-coil region" evidence="1">
    <location>
        <begin position="520"/>
        <end position="547"/>
    </location>
</feature>
<keyword evidence="2" id="KW-0472">Membrane</keyword>
<reference evidence="4" key="1">
    <citation type="submission" date="2022-06" db="EMBL/GenBank/DDBJ databases">
        <title>Vallitalea longa sp. nov., an anaerobic bacterium isolated from marine sediment.</title>
        <authorList>
            <person name="Hirano S."/>
            <person name="Terahara T."/>
            <person name="Mori K."/>
            <person name="Hamada M."/>
            <person name="Matsumoto R."/>
            <person name="Kobayashi T."/>
        </authorList>
    </citation>
    <scope>NUCLEOTIDE SEQUENCE</scope>
    <source>
        <strain evidence="4">SH18-1</strain>
    </source>
</reference>
<organism evidence="4 5">
    <name type="scientific">Vallitalea longa</name>
    <dbReference type="NCBI Taxonomy" id="2936439"/>
    <lineage>
        <taxon>Bacteria</taxon>
        <taxon>Bacillati</taxon>
        <taxon>Bacillota</taxon>
        <taxon>Clostridia</taxon>
        <taxon>Lachnospirales</taxon>
        <taxon>Vallitaleaceae</taxon>
        <taxon>Vallitalea</taxon>
    </lineage>
</organism>
<comment type="caution">
    <text evidence="4">The sequence shown here is derived from an EMBL/GenBank/DDBJ whole genome shotgun (WGS) entry which is preliminary data.</text>
</comment>
<gene>
    <name evidence="4" type="ORF">SH1V18_18030</name>
</gene>
<dbReference type="EMBL" id="BRLB01000003">
    <property type="protein sequence ID" value="GKX29323.1"/>
    <property type="molecule type" value="Genomic_DNA"/>
</dbReference>
<protein>
    <recommendedName>
        <fullName evidence="3">YobI-like P-loop NTPase domain-containing protein</fullName>
    </recommendedName>
</protein>
<feature type="transmembrane region" description="Helical" evidence="2">
    <location>
        <begin position="199"/>
        <end position="217"/>
    </location>
</feature>
<dbReference type="SUPFAM" id="SSF52540">
    <property type="entry name" value="P-loop containing nucleoside triphosphate hydrolases"/>
    <property type="match status" value="1"/>
</dbReference>
<proteinExistence type="predicted"/>
<keyword evidence="1" id="KW-0175">Coiled coil</keyword>
<accession>A0A9W5YDP3</accession>
<sequence>MNWLRNKFHRKGNANAYTDELKSTDNNIKQEDDKELELHLEKLIPKKCSEKEMKYYKESLDYIFSQSDLLNIAVSGDYGAGKSSVIQTYDDLYENKKFIYISLAHFEQEQLENNDIIKTEVDSELDLEGKIINQLIHQIKVKKIPLTRFKIKNDISKISLIIHAALINILFISIFYLFNFGKWKEIVHNTWFTITTTRVAHNAFFIVAIVGSTFYIYKIIRSQYQKHIFKRIKFNGSTEIELFEKNEKNDESYFDKYLDEILYLFLNANADAIVFEDIDRYRNNLIFSKLREINNLINKKTNKPIRFLYLVRDNIFSSKDRTKFFDIILPIIPVIDSSNSYDQLLKHFNNSGIKFDELFLDRVSLYIDDMRVLKNIHNEFVIYYGKIKGKEQGLDKNKLLALIIYKNIFPKDFSELQLNYGFVYNIFANKKQYNANEKNKLLNKIKQNIKDIEDIKNENLNDLIELDTLYFKSNEWNYINSVRYKTRKEFIEAVWSEDQDHIKKRFSGNEKYEQRREIINGKNKNRIKELENTNDKLYSKINLYNSLKMRDIINKDNINEIFNLDNKKENNNYDYIIKSLYYPLIKYLIRNGYIDETYKDYLTYFYAESLSTNDKIFLRSITDEIAVPFDYSLTHVDKIVSKLRVLDFGHEEVLNFKLLNYLLENNHKYLDNLLVNIKGNKRFDFVWSYLHLKKKNNKKITELKIENFYLDKFVLKLNKIWKEIGNYLFSDSVSEITKMQKNLYMMYTLLYSDGEDLCNMNIDYCITRYISNVPDFLATDLLMDYEEENILQTYFASAIKAFINLDISFKNIDYELANKDFFREIYNNNLYDLNYEMTELILNNVYQVDLNTANGRLYTIILSKPDEPFKGYVDNNLKSYIKVILDNSQDDINDDEDCVIKILNSNADIEDKINYIKKLTTLVSYLDVIEEKDLWKVLIDKNVKQKKENILLYYGYYSIDNSLINYINGFTNNFKMVDDDFSEYQIDKHKFYEDVMNCNELDNQKYKMILNSYYEQIFELCLNDKVDEDKIKVLIDLEIIAMSKDNINYMREEYPELMTYFVSNNTLDYIEKLDDDILVKDEILMFLEEASISDENKIKLIEEYPDRLEIKDKNYSEKMLLYIIENNKLDFSDFEIIINRYETSTITMKHAIENLCVKNTNKVMDINIDNLIPLELIYNIMLSNEYDEKYKKRMIIESISELNIKQVRQCFVNAKLTKFVKVFEGKRPMVRITPENKNILSQYKKRGWISSYNPDKGNSNYYRVQGRKIKDNKDDDVAVELL</sequence>
<evidence type="ECO:0000313" key="4">
    <source>
        <dbReference type="EMBL" id="GKX29323.1"/>
    </source>
</evidence>
<dbReference type="Proteomes" id="UP001144256">
    <property type="component" value="Unassembled WGS sequence"/>
</dbReference>
<name>A0A9W5YDP3_9FIRM</name>
<evidence type="ECO:0000259" key="3">
    <source>
        <dbReference type="Pfam" id="PF20693"/>
    </source>
</evidence>
<dbReference type="Pfam" id="PF20693">
    <property type="entry name" value="YobI-ATPase"/>
    <property type="match status" value="1"/>
</dbReference>
<evidence type="ECO:0000313" key="5">
    <source>
        <dbReference type="Proteomes" id="UP001144256"/>
    </source>
</evidence>
<keyword evidence="2" id="KW-0812">Transmembrane</keyword>
<keyword evidence="5" id="KW-1185">Reference proteome</keyword>
<feature type="transmembrane region" description="Helical" evidence="2">
    <location>
        <begin position="158"/>
        <end position="179"/>
    </location>
</feature>
<evidence type="ECO:0000256" key="2">
    <source>
        <dbReference type="SAM" id="Phobius"/>
    </source>
</evidence>
<dbReference type="RefSeq" id="WP_281814765.1">
    <property type="nucleotide sequence ID" value="NZ_BRLB01000003.1"/>
</dbReference>
<feature type="coiled-coil region" evidence="1">
    <location>
        <begin position="435"/>
        <end position="462"/>
    </location>
</feature>
<dbReference type="InterPro" id="IPR048428">
    <property type="entry name" value="YobI-NTPase"/>
</dbReference>